<keyword evidence="12" id="KW-0732">Signal</keyword>
<dbReference type="GO" id="GO:0004503">
    <property type="term" value="F:tyrosinase activity"/>
    <property type="evidence" value="ECO:0007669"/>
    <property type="project" value="UniProtKB-EC"/>
</dbReference>
<keyword evidence="5" id="KW-0560">Oxidoreductase</keyword>
<dbReference type="GO" id="GO:0046872">
    <property type="term" value="F:metal ion binding"/>
    <property type="evidence" value="ECO:0007669"/>
    <property type="project" value="UniProtKB-KW"/>
</dbReference>
<sequence length="617" mass="69152">MLVCYLLLVSGLAFAGIISKAPSIGPVEHSDRLLSLRRRVDTDSDSSVAVTGISISGFAPQARLEIRQLESKRDVWNIYLLGLRRFQAVNQTDRLSYYRIAAIHGRPYRAWDNVQGVYNEAGYCAHLSSLFLPWHRPYLALYEQVLFEHIIDAVNEFPTGPVRRRYASAALSWRMPYWDWAAQPEDGQSVYPSSLGNRTVVVTMPNGTRTIDNPLYSYKFHRLVRADMYFDPFAEWNETKRYPTGWVRSALSQEHLIGPVLDNNRVSIMNRLYNLFTYYSNYTLFATEAWQGETYANADSIESLHDTIHSLTGNNGHMTFLDYSAYDPIFWLHHANMDRIFAMWQILYPNLYVERMRAVSQTFTVSVGDVLDVDTPLEPFSSDTRGTKFTSKDVRSTLRFGYAYPETSGNASIAQVKRAINQLYGSSAGAGGPVKRAEQSTGHGSPSLQAPVESSERYYVANIVSPKFAMNGSYAVYIFLGDFEDTSSMWPLSKNLAGTHAVATNMISEHTANMRSATLSNIKVTGAVPLTGLLRSKVQSGELASLDSSVVEFYLSSNLKWRVTTFNSTAIACEDFTDLSVTVVSSKVLSSVAEDEFPQWGNFTKLNVSQEGQCGCK</sequence>
<evidence type="ECO:0000256" key="4">
    <source>
        <dbReference type="ARBA" id="ARBA00022723"/>
    </source>
</evidence>
<dbReference type="PROSITE" id="PS00497">
    <property type="entry name" value="TYROSINASE_1"/>
    <property type="match status" value="1"/>
</dbReference>
<dbReference type="Gene3D" id="2.60.310.20">
    <property type="match status" value="1"/>
</dbReference>
<reference evidence="15 16" key="1">
    <citation type="submission" date="2016-03" db="EMBL/GenBank/DDBJ databases">
        <authorList>
            <person name="Ploux O."/>
        </authorList>
    </citation>
    <scope>NUCLEOTIDE SEQUENCE [LARGE SCALE GENOMIC DNA]</scope>
    <source>
        <strain evidence="15 16">URUG2</strain>
    </source>
</reference>
<evidence type="ECO:0000313" key="16">
    <source>
        <dbReference type="Proteomes" id="UP000225277"/>
    </source>
</evidence>
<evidence type="ECO:0000256" key="12">
    <source>
        <dbReference type="SAM" id="SignalP"/>
    </source>
</evidence>
<feature type="signal peptide" evidence="12">
    <location>
        <begin position="1"/>
        <end position="15"/>
    </location>
</feature>
<keyword evidence="8" id="KW-0470">Melanin biosynthesis</keyword>
<dbReference type="AlphaFoldDB" id="A0A2D3UP66"/>
<evidence type="ECO:0000256" key="7">
    <source>
        <dbReference type="ARBA" id="ARBA00023033"/>
    </source>
</evidence>
<name>A0A2D3UP66_9PEZI</name>
<proteinExistence type="inferred from homology"/>
<evidence type="ECO:0000259" key="13">
    <source>
        <dbReference type="PROSITE" id="PS00497"/>
    </source>
</evidence>
<dbReference type="InterPro" id="IPR008922">
    <property type="entry name" value="Di-copper_centre_dom_sf"/>
</dbReference>
<evidence type="ECO:0000256" key="1">
    <source>
        <dbReference type="ARBA" id="ARBA00001973"/>
    </source>
</evidence>
<dbReference type="Gene3D" id="1.10.1280.10">
    <property type="entry name" value="Di-copper center containing domain from catechol oxidase"/>
    <property type="match status" value="1"/>
</dbReference>
<dbReference type="EMBL" id="FJUY01000001">
    <property type="protein sequence ID" value="CZT14535.1"/>
    <property type="molecule type" value="Genomic_DNA"/>
</dbReference>
<evidence type="ECO:0000313" key="15">
    <source>
        <dbReference type="EMBL" id="CZT14535.1"/>
    </source>
</evidence>
<dbReference type="PANTHER" id="PTHR11474:SF76">
    <property type="entry name" value="SHKT DOMAIN-CONTAINING PROTEIN"/>
    <property type="match status" value="1"/>
</dbReference>
<feature type="region of interest" description="Disordered" evidence="11">
    <location>
        <begin position="431"/>
        <end position="450"/>
    </location>
</feature>
<comment type="similarity">
    <text evidence="2">Belongs to the tyrosinase family.</text>
</comment>
<feature type="domain" description="Tyrosinase copper-binding" evidence="13">
    <location>
        <begin position="126"/>
        <end position="143"/>
    </location>
</feature>
<evidence type="ECO:0000256" key="2">
    <source>
        <dbReference type="ARBA" id="ARBA00009928"/>
    </source>
</evidence>
<dbReference type="SUPFAM" id="SSF48056">
    <property type="entry name" value="Di-copper centre-containing domain"/>
    <property type="match status" value="1"/>
</dbReference>
<comment type="cofactor">
    <cofactor evidence="1">
        <name>Cu(2+)</name>
        <dbReference type="ChEBI" id="CHEBI:29036"/>
    </cofactor>
</comment>
<feature type="compositionally biased region" description="Polar residues" evidence="11">
    <location>
        <begin position="439"/>
        <end position="448"/>
    </location>
</feature>
<dbReference type="InterPro" id="IPR002227">
    <property type="entry name" value="Tyrosinase_Cu-bd"/>
</dbReference>
<dbReference type="PROSITE" id="PS00498">
    <property type="entry name" value="TYROSINASE_2"/>
    <property type="match status" value="1"/>
</dbReference>
<evidence type="ECO:0000256" key="6">
    <source>
        <dbReference type="ARBA" id="ARBA00023008"/>
    </source>
</evidence>
<evidence type="ECO:0000256" key="8">
    <source>
        <dbReference type="ARBA" id="ARBA00023101"/>
    </source>
</evidence>
<keyword evidence="7 15" id="KW-0503">Monooxygenase</keyword>
<dbReference type="Pfam" id="PF18132">
    <property type="entry name" value="Tyrosinase_C"/>
    <property type="match status" value="1"/>
</dbReference>
<evidence type="ECO:0000256" key="3">
    <source>
        <dbReference type="ARBA" id="ARBA00011906"/>
    </source>
</evidence>
<dbReference type="PRINTS" id="PR00092">
    <property type="entry name" value="TYROSINASE"/>
</dbReference>
<evidence type="ECO:0000256" key="5">
    <source>
        <dbReference type="ARBA" id="ARBA00023002"/>
    </source>
</evidence>
<feature type="chain" id="PRO_5013541547" description="tyrosinase" evidence="12">
    <location>
        <begin position="16"/>
        <end position="617"/>
    </location>
</feature>
<keyword evidence="6" id="KW-0186">Copper</keyword>
<evidence type="ECO:0000256" key="11">
    <source>
        <dbReference type="SAM" id="MobiDB-lite"/>
    </source>
</evidence>
<accession>A0A2D3UP66</accession>
<dbReference type="EC" id="1.14.18.1" evidence="3"/>
<dbReference type="STRING" id="112498.A0A2D3UP66"/>
<protein>
    <recommendedName>
        <fullName evidence="3">tyrosinase</fullName>
        <ecNumber evidence="3">1.14.18.1</ecNumber>
    </recommendedName>
</protein>
<dbReference type="InterPro" id="IPR041640">
    <property type="entry name" value="Tyrosinase_C"/>
</dbReference>
<comment type="catalytic activity">
    <reaction evidence="9">
        <text>2 L-dopa + O2 = 2 L-dopaquinone + 2 H2O</text>
        <dbReference type="Rhea" id="RHEA:34287"/>
        <dbReference type="ChEBI" id="CHEBI:15377"/>
        <dbReference type="ChEBI" id="CHEBI:15379"/>
        <dbReference type="ChEBI" id="CHEBI:57504"/>
        <dbReference type="ChEBI" id="CHEBI:57924"/>
        <dbReference type="EC" id="1.14.18.1"/>
    </reaction>
</comment>
<keyword evidence="16" id="KW-1185">Reference proteome</keyword>
<organism evidence="15 16">
    <name type="scientific">Ramularia collo-cygni</name>
    <dbReference type="NCBI Taxonomy" id="112498"/>
    <lineage>
        <taxon>Eukaryota</taxon>
        <taxon>Fungi</taxon>
        <taxon>Dikarya</taxon>
        <taxon>Ascomycota</taxon>
        <taxon>Pezizomycotina</taxon>
        <taxon>Dothideomycetes</taxon>
        <taxon>Dothideomycetidae</taxon>
        <taxon>Mycosphaerellales</taxon>
        <taxon>Mycosphaerellaceae</taxon>
        <taxon>Ramularia</taxon>
    </lineage>
</organism>
<dbReference type="PANTHER" id="PTHR11474">
    <property type="entry name" value="TYROSINASE FAMILY MEMBER"/>
    <property type="match status" value="1"/>
</dbReference>
<gene>
    <name evidence="15" type="ORF">RCC_12193</name>
</gene>
<dbReference type="OrthoDB" id="6132182at2759"/>
<dbReference type="Pfam" id="PF00264">
    <property type="entry name" value="Tyrosinase"/>
    <property type="match status" value="1"/>
</dbReference>
<dbReference type="RefSeq" id="XP_023621432.1">
    <property type="nucleotide sequence ID" value="XM_023765664.1"/>
</dbReference>
<dbReference type="InterPro" id="IPR050316">
    <property type="entry name" value="Tyrosinase/Hemocyanin"/>
</dbReference>
<dbReference type="GO" id="GO:0042438">
    <property type="term" value="P:melanin biosynthetic process"/>
    <property type="evidence" value="ECO:0007669"/>
    <property type="project" value="UniProtKB-KW"/>
</dbReference>
<dbReference type="Proteomes" id="UP000225277">
    <property type="component" value="Unassembled WGS sequence"/>
</dbReference>
<keyword evidence="4" id="KW-0479">Metal-binding</keyword>
<feature type="domain" description="Tyrosinase copper-binding" evidence="14">
    <location>
        <begin position="327"/>
        <end position="338"/>
    </location>
</feature>
<evidence type="ECO:0000259" key="14">
    <source>
        <dbReference type="PROSITE" id="PS00498"/>
    </source>
</evidence>
<evidence type="ECO:0000256" key="9">
    <source>
        <dbReference type="ARBA" id="ARBA00048233"/>
    </source>
</evidence>
<dbReference type="GeneID" id="35606747"/>
<evidence type="ECO:0000256" key="10">
    <source>
        <dbReference type="ARBA" id="ARBA00048881"/>
    </source>
</evidence>
<comment type="catalytic activity">
    <reaction evidence="10">
        <text>L-tyrosine + O2 = L-dopaquinone + H2O</text>
        <dbReference type="Rhea" id="RHEA:18117"/>
        <dbReference type="ChEBI" id="CHEBI:15377"/>
        <dbReference type="ChEBI" id="CHEBI:15379"/>
        <dbReference type="ChEBI" id="CHEBI:57924"/>
        <dbReference type="ChEBI" id="CHEBI:58315"/>
        <dbReference type="EC" id="1.14.18.1"/>
    </reaction>
</comment>